<evidence type="ECO:0000313" key="17">
    <source>
        <dbReference type="EMBL" id="EFX02778.1"/>
    </source>
</evidence>
<keyword evidence="5" id="KW-1003">Cell membrane</keyword>
<dbReference type="OrthoDB" id="3944240at2759"/>
<dbReference type="STRING" id="655863.F0XIB1"/>
<dbReference type="Pfam" id="PF01794">
    <property type="entry name" value="Ferric_reduct"/>
    <property type="match status" value="1"/>
</dbReference>
<feature type="transmembrane region" description="Helical" evidence="15">
    <location>
        <begin position="239"/>
        <end position="259"/>
    </location>
</feature>
<evidence type="ECO:0000256" key="6">
    <source>
        <dbReference type="ARBA" id="ARBA00022692"/>
    </source>
</evidence>
<evidence type="ECO:0000256" key="5">
    <source>
        <dbReference type="ARBA" id="ARBA00022475"/>
    </source>
</evidence>
<dbReference type="GO" id="GO:0005886">
    <property type="term" value="C:plasma membrane"/>
    <property type="evidence" value="ECO:0007669"/>
    <property type="project" value="UniProtKB-SubCell"/>
</dbReference>
<dbReference type="GeneID" id="25975726"/>
<keyword evidence="18" id="KW-1185">Reference proteome</keyword>
<dbReference type="HOGENOM" id="CLU_010365_6_0_1"/>
<evidence type="ECO:0000256" key="3">
    <source>
        <dbReference type="ARBA" id="ARBA00012668"/>
    </source>
</evidence>
<feature type="compositionally biased region" description="Low complexity" evidence="14">
    <location>
        <begin position="514"/>
        <end position="526"/>
    </location>
</feature>
<feature type="region of interest" description="Disordered" evidence="14">
    <location>
        <begin position="496"/>
        <end position="539"/>
    </location>
</feature>
<dbReference type="PANTHER" id="PTHR32361">
    <property type="entry name" value="FERRIC/CUPRIC REDUCTASE TRANSMEMBRANE COMPONENT"/>
    <property type="match status" value="1"/>
</dbReference>
<gene>
    <name evidence="17" type="ORF">CMQ_2707</name>
</gene>
<evidence type="ECO:0000256" key="7">
    <source>
        <dbReference type="ARBA" id="ARBA00022982"/>
    </source>
</evidence>
<dbReference type="SFLD" id="SFLDS00052">
    <property type="entry name" value="Ferric_Reductase_Domain"/>
    <property type="match status" value="1"/>
</dbReference>
<dbReference type="AlphaFoldDB" id="F0XIB1"/>
<evidence type="ECO:0000256" key="14">
    <source>
        <dbReference type="SAM" id="MobiDB-lite"/>
    </source>
</evidence>
<accession>F0XIB1</accession>
<proteinExistence type="inferred from homology"/>
<evidence type="ECO:0000313" key="18">
    <source>
        <dbReference type="Proteomes" id="UP000007796"/>
    </source>
</evidence>
<dbReference type="GO" id="GO:0006826">
    <property type="term" value="P:iron ion transport"/>
    <property type="evidence" value="ECO:0007669"/>
    <property type="project" value="TreeGrafter"/>
</dbReference>
<dbReference type="GO" id="GO:0052851">
    <property type="term" value="F:ferric-chelate reductase (NADPH) activity"/>
    <property type="evidence" value="ECO:0007669"/>
    <property type="project" value="UniProtKB-EC"/>
</dbReference>
<evidence type="ECO:0000256" key="1">
    <source>
        <dbReference type="ARBA" id="ARBA00004651"/>
    </source>
</evidence>
<protein>
    <recommendedName>
        <fullName evidence="3">ferric-chelate reductase (NADPH)</fullName>
        <ecNumber evidence="3">1.16.1.9</ecNumber>
    </recommendedName>
</protein>
<keyword evidence="12" id="KW-0325">Glycoprotein</keyword>
<dbReference type="InterPro" id="IPR051410">
    <property type="entry name" value="Ferric/Cupric_Reductase"/>
</dbReference>
<dbReference type="InterPro" id="IPR013130">
    <property type="entry name" value="Fe3_Rdtase_TM_dom"/>
</dbReference>
<name>F0XIB1_GROCL</name>
<evidence type="ECO:0000259" key="16">
    <source>
        <dbReference type="PROSITE" id="PS51384"/>
    </source>
</evidence>
<evidence type="ECO:0000256" key="8">
    <source>
        <dbReference type="ARBA" id="ARBA00022989"/>
    </source>
</evidence>
<evidence type="ECO:0000256" key="11">
    <source>
        <dbReference type="ARBA" id="ARBA00023136"/>
    </source>
</evidence>
<feature type="transmembrane region" description="Helical" evidence="15">
    <location>
        <begin position="22"/>
        <end position="40"/>
    </location>
</feature>
<keyword evidence="11 15" id="KW-0472">Membrane</keyword>
<dbReference type="Gene3D" id="3.40.50.80">
    <property type="entry name" value="Nucleotide-binding domain of ferredoxin-NADP reductase (FNR) module"/>
    <property type="match status" value="1"/>
</dbReference>
<evidence type="ECO:0000256" key="2">
    <source>
        <dbReference type="ARBA" id="ARBA00006278"/>
    </source>
</evidence>
<dbReference type="InParanoid" id="F0XIB1"/>
<dbReference type="GO" id="GO:0015677">
    <property type="term" value="P:copper ion import"/>
    <property type="evidence" value="ECO:0007669"/>
    <property type="project" value="TreeGrafter"/>
</dbReference>
<feature type="transmembrane region" description="Helical" evidence="15">
    <location>
        <begin position="144"/>
        <end position="163"/>
    </location>
</feature>
<dbReference type="EMBL" id="GL629769">
    <property type="protein sequence ID" value="EFX02778.1"/>
    <property type="molecule type" value="Genomic_DNA"/>
</dbReference>
<comment type="similarity">
    <text evidence="2">Belongs to the ferric reductase (FRE) family.</text>
</comment>
<keyword evidence="6 15" id="KW-0812">Transmembrane</keyword>
<dbReference type="PANTHER" id="PTHR32361:SF9">
    <property type="entry name" value="FERRIC REDUCTASE TRANSMEMBRANE COMPONENT 3-RELATED"/>
    <property type="match status" value="1"/>
</dbReference>
<evidence type="ECO:0000256" key="12">
    <source>
        <dbReference type="ARBA" id="ARBA00023180"/>
    </source>
</evidence>
<dbReference type="eggNOG" id="KOG0039">
    <property type="taxonomic scope" value="Eukaryota"/>
</dbReference>
<evidence type="ECO:0000256" key="13">
    <source>
        <dbReference type="ARBA" id="ARBA00048483"/>
    </source>
</evidence>
<dbReference type="InterPro" id="IPR013121">
    <property type="entry name" value="Fe_red_NAD-bd_6"/>
</dbReference>
<feature type="domain" description="FAD-binding FR-type" evidence="16">
    <location>
        <begin position="292"/>
        <end position="412"/>
    </location>
</feature>
<feature type="transmembrane region" description="Helical" evidence="15">
    <location>
        <begin position="213"/>
        <end position="232"/>
    </location>
</feature>
<dbReference type="InterPro" id="IPR017938">
    <property type="entry name" value="Riboflavin_synthase-like_b-brl"/>
</dbReference>
<keyword evidence="7" id="KW-0249">Electron transport</keyword>
<dbReference type="PROSITE" id="PS51384">
    <property type="entry name" value="FAD_FR"/>
    <property type="match status" value="1"/>
</dbReference>
<dbReference type="Pfam" id="PF08030">
    <property type="entry name" value="NAD_binding_6"/>
    <property type="match status" value="1"/>
</dbReference>
<keyword evidence="10" id="KW-0406">Ion transport</keyword>
<dbReference type="GO" id="GO:0006879">
    <property type="term" value="P:intracellular iron ion homeostasis"/>
    <property type="evidence" value="ECO:0007669"/>
    <property type="project" value="TreeGrafter"/>
</dbReference>
<dbReference type="SFLD" id="SFLDG01168">
    <property type="entry name" value="Ferric_reductase_subgroup_(FRE"/>
    <property type="match status" value="1"/>
</dbReference>
<evidence type="ECO:0000256" key="15">
    <source>
        <dbReference type="SAM" id="Phobius"/>
    </source>
</evidence>
<feature type="transmembrane region" description="Helical" evidence="15">
    <location>
        <begin position="104"/>
        <end position="124"/>
    </location>
</feature>
<dbReference type="InterPro" id="IPR039261">
    <property type="entry name" value="FNR_nucleotide-bd"/>
</dbReference>
<dbReference type="Pfam" id="PF08022">
    <property type="entry name" value="FAD_binding_8"/>
    <property type="match status" value="1"/>
</dbReference>
<feature type="transmembrane region" description="Helical" evidence="15">
    <location>
        <begin position="175"/>
        <end position="193"/>
    </location>
</feature>
<dbReference type="InterPro" id="IPR017927">
    <property type="entry name" value="FAD-bd_FR_type"/>
</dbReference>
<comment type="catalytic activity">
    <reaction evidence="13">
        <text>2 a Fe(II)-siderophore + NADP(+) + H(+) = 2 a Fe(III)-siderophore + NADPH</text>
        <dbReference type="Rhea" id="RHEA:28795"/>
        <dbReference type="Rhea" id="RHEA-COMP:11342"/>
        <dbReference type="Rhea" id="RHEA-COMP:11344"/>
        <dbReference type="ChEBI" id="CHEBI:15378"/>
        <dbReference type="ChEBI" id="CHEBI:29033"/>
        <dbReference type="ChEBI" id="CHEBI:29034"/>
        <dbReference type="ChEBI" id="CHEBI:57783"/>
        <dbReference type="ChEBI" id="CHEBI:58349"/>
        <dbReference type="EC" id="1.16.1.9"/>
    </reaction>
</comment>
<dbReference type="RefSeq" id="XP_014172260.1">
    <property type="nucleotide sequence ID" value="XM_014316785.1"/>
</dbReference>
<sequence>MMDDMNMSMSSWQPTNMSLARIYWYIIAGIVGMLMVVRGVNYYQNSLRLRTLASSSQQFPTKPANGFLQAWATLTAVGREVSYPQLYVPVRYLGWLTPPPAGRVLILLVYWSVIIGFMTAGSIVKDVNFWERIGFRNAWVTVTQLPLLYLLAGKSSVIGTLTGSSHERLNWLHRWVARTMFVTASVHGWHFYSEYAIADMTNLFFETMPMGKYGVAAWALLLWAFISGIAPLRHLCYEFFVVQHIATAALLLWVVYVHVPSYARYNVWFAIAALCLDRLVRLILLVWQNVKARPNPSRCKGGQRIGHQAQIRAVGDDITVVTIKDVHFRWAAGQHVYLWMPTLAPLEQHPYTVACAHQLPGTCICNSIQLVVRKHAGFSKRLHDRAAALQASEKKTTFTAFLTGPYGAPPRSDIYETLILISASTGASFTLPILESVLQARQAVCTKRVDFLLSAKKGDEIDYYVRRLHELIEIATGVGIELSVYIAVTSDPNHKSRLAADATPQERDQPVAYSSSASSRETSPGSDGNRSTPAKAKLLQSTDIEKTAMQCCTKRQRNVRTISAESRVYQLDSRPDIDAFIRDAVVSTGGETSVVVCGGKSLVAKTRNSVARLSDERAVHKGTGAQGIHLHVEEYGF</sequence>
<evidence type="ECO:0000256" key="10">
    <source>
        <dbReference type="ARBA" id="ARBA00023065"/>
    </source>
</evidence>
<dbReference type="InterPro" id="IPR013112">
    <property type="entry name" value="FAD-bd_8"/>
</dbReference>
<dbReference type="Proteomes" id="UP000007796">
    <property type="component" value="Unassembled WGS sequence"/>
</dbReference>
<dbReference type="SUPFAM" id="SSF63380">
    <property type="entry name" value="Riboflavin synthase domain-like"/>
    <property type="match status" value="1"/>
</dbReference>
<comment type="subcellular location">
    <subcellularLocation>
        <location evidence="1">Cell membrane</location>
        <topology evidence="1">Multi-pass membrane protein</topology>
    </subcellularLocation>
</comment>
<evidence type="ECO:0000256" key="4">
    <source>
        <dbReference type="ARBA" id="ARBA00022448"/>
    </source>
</evidence>
<keyword evidence="9" id="KW-0560">Oxidoreductase</keyword>
<evidence type="ECO:0000256" key="9">
    <source>
        <dbReference type="ARBA" id="ARBA00023002"/>
    </source>
</evidence>
<keyword evidence="4" id="KW-0813">Transport</keyword>
<reference evidence="17 18" key="1">
    <citation type="journal article" date="2011" name="Proc. Natl. Acad. Sci. U.S.A.">
        <title>Genome and transcriptome analyses of the mountain pine beetle-fungal symbiont Grosmannia clavigera, a lodgepole pine pathogen.</title>
        <authorList>
            <person name="DiGuistini S."/>
            <person name="Wang Y."/>
            <person name="Liao N.Y."/>
            <person name="Taylor G."/>
            <person name="Tanguay P."/>
            <person name="Feau N."/>
            <person name="Henrissat B."/>
            <person name="Chan S.K."/>
            <person name="Hesse-Orce U."/>
            <person name="Alamouti S.M."/>
            <person name="Tsui C.K.M."/>
            <person name="Docking R.T."/>
            <person name="Levasseur A."/>
            <person name="Haridas S."/>
            <person name="Robertson G."/>
            <person name="Birol I."/>
            <person name="Holt R.A."/>
            <person name="Marra M.A."/>
            <person name="Hamelin R.C."/>
            <person name="Hirst M."/>
            <person name="Jones S.J.M."/>
            <person name="Bohlmann J."/>
            <person name="Breuil C."/>
        </authorList>
    </citation>
    <scope>NUCLEOTIDE SEQUENCE [LARGE SCALE GENOMIC DNA]</scope>
    <source>
        <strain evidence="18">kw1407 / UAMH 11150</strain>
    </source>
</reference>
<dbReference type="CDD" id="cd06186">
    <property type="entry name" value="NOX_Duox_like_FAD_NADP"/>
    <property type="match status" value="1"/>
</dbReference>
<dbReference type="EC" id="1.16.1.9" evidence="3"/>
<keyword evidence="8 15" id="KW-1133">Transmembrane helix</keyword>
<organism evidence="18">
    <name type="scientific">Grosmannia clavigera (strain kw1407 / UAMH 11150)</name>
    <name type="common">Blue stain fungus</name>
    <name type="synonym">Graphiocladiella clavigera</name>
    <dbReference type="NCBI Taxonomy" id="655863"/>
    <lineage>
        <taxon>Eukaryota</taxon>
        <taxon>Fungi</taxon>
        <taxon>Dikarya</taxon>
        <taxon>Ascomycota</taxon>
        <taxon>Pezizomycotina</taxon>
        <taxon>Sordariomycetes</taxon>
        <taxon>Sordariomycetidae</taxon>
        <taxon>Ophiostomatales</taxon>
        <taxon>Ophiostomataceae</taxon>
        <taxon>Leptographium</taxon>
    </lineage>
</organism>